<dbReference type="GO" id="GO:0098609">
    <property type="term" value="P:cell-cell adhesion"/>
    <property type="evidence" value="ECO:0007669"/>
    <property type="project" value="TreeGrafter"/>
</dbReference>
<evidence type="ECO:0000259" key="3">
    <source>
        <dbReference type="PROSITE" id="PS50945"/>
    </source>
</evidence>
<dbReference type="Proteomes" id="UP000230423">
    <property type="component" value="Unassembled WGS sequence"/>
</dbReference>
<dbReference type="GO" id="GO:0003779">
    <property type="term" value="F:actin binding"/>
    <property type="evidence" value="ECO:0007669"/>
    <property type="project" value="InterPro"/>
</dbReference>
<accession>A0A2G9UZK5</accession>
<reference evidence="4 5" key="1">
    <citation type="submission" date="2015-09" db="EMBL/GenBank/DDBJ databases">
        <title>Draft genome of the parasitic nematode Teladorsagia circumcincta isolate WARC Sus (inbred).</title>
        <authorList>
            <person name="Mitreva M."/>
        </authorList>
    </citation>
    <scope>NUCLEOTIDE SEQUENCE [LARGE SCALE GENOMIC DNA]</scope>
    <source>
        <strain evidence="4 5">S</strain>
    </source>
</reference>
<evidence type="ECO:0000313" key="4">
    <source>
        <dbReference type="EMBL" id="PIO75667.1"/>
    </source>
</evidence>
<sequence>MGAASSIEAAAVKLAELRPRVQPKTDENLAFDEQILSAAKSITAAVQTLVKAASSAQRELIAQGRLESHPQQHSEDYQWSEVGFIIIANREKVAISSQILVCAHPTMNAAGSIAGMGR</sequence>
<dbReference type="AlphaFoldDB" id="A0A2G9UZK5"/>
<dbReference type="GO" id="GO:0030036">
    <property type="term" value="P:actin cytoskeleton organization"/>
    <property type="evidence" value="ECO:0007669"/>
    <property type="project" value="TreeGrafter"/>
</dbReference>
<dbReference type="GO" id="GO:0005737">
    <property type="term" value="C:cytoplasm"/>
    <property type="evidence" value="ECO:0007669"/>
    <property type="project" value="UniProtKB-SubCell"/>
</dbReference>
<dbReference type="GO" id="GO:0005178">
    <property type="term" value="F:integrin binding"/>
    <property type="evidence" value="ECO:0007669"/>
    <property type="project" value="TreeGrafter"/>
</dbReference>
<dbReference type="EMBL" id="KZ345117">
    <property type="protein sequence ID" value="PIO75667.1"/>
    <property type="molecule type" value="Genomic_DNA"/>
</dbReference>
<dbReference type="Gene3D" id="1.20.1410.10">
    <property type="entry name" value="I/LWEQ domain"/>
    <property type="match status" value="1"/>
</dbReference>
<keyword evidence="2" id="KW-0963">Cytoplasm</keyword>
<keyword evidence="5" id="KW-1185">Reference proteome</keyword>
<dbReference type="OrthoDB" id="5845363at2759"/>
<dbReference type="PANTHER" id="PTHR19981">
    <property type="entry name" value="TALIN"/>
    <property type="match status" value="1"/>
</dbReference>
<dbReference type="SUPFAM" id="SSF109885">
    <property type="entry name" value="I/LWEQ domain"/>
    <property type="match status" value="1"/>
</dbReference>
<feature type="domain" description="I/LWEQ" evidence="3">
    <location>
        <begin position="1"/>
        <end position="118"/>
    </location>
</feature>
<protein>
    <recommendedName>
        <fullName evidence="3">I/LWEQ domain-containing protein</fullName>
    </recommendedName>
</protein>
<evidence type="ECO:0000313" key="5">
    <source>
        <dbReference type="Proteomes" id="UP000230423"/>
    </source>
</evidence>
<dbReference type="InterPro" id="IPR035964">
    <property type="entry name" value="I/LWEQ_dom_sf"/>
</dbReference>
<organism evidence="4 5">
    <name type="scientific">Teladorsagia circumcincta</name>
    <name type="common">Brown stomach worm</name>
    <name type="synonym">Ostertagia circumcincta</name>
    <dbReference type="NCBI Taxonomy" id="45464"/>
    <lineage>
        <taxon>Eukaryota</taxon>
        <taxon>Metazoa</taxon>
        <taxon>Ecdysozoa</taxon>
        <taxon>Nematoda</taxon>
        <taxon>Chromadorea</taxon>
        <taxon>Rhabditida</taxon>
        <taxon>Rhabditina</taxon>
        <taxon>Rhabditomorpha</taxon>
        <taxon>Strongyloidea</taxon>
        <taxon>Trichostrongylidae</taxon>
        <taxon>Teladorsagia</taxon>
    </lineage>
</organism>
<dbReference type="InterPro" id="IPR002558">
    <property type="entry name" value="ILWEQ_dom"/>
</dbReference>
<evidence type="ECO:0000256" key="1">
    <source>
        <dbReference type="ARBA" id="ARBA00004496"/>
    </source>
</evidence>
<dbReference type="PANTHER" id="PTHR19981:SF1">
    <property type="entry name" value="RHEA, ISOFORM B"/>
    <property type="match status" value="1"/>
</dbReference>
<gene>
    <name evidence="4" type="ORF">TELCIR_02272</name>
</gene>
<proteinExistence type="predicted"/>
<evidence type="ECO:0000256" key="2">
    <source>
        <dbReference type="ARBA" id="ARBA00022490"/>
    </source>
</evidence>
<name>A0A2G9UZK5_TELCI</name>
<comment type="subcellular location">
    <subcellularLocation>
        <location evidence="1">Cytoplasm</location>
    </subcellularLocation>
</comment>
<dbReference type="GO" id="GO:0005886">
    <property type="term" value="C:plasma membrane"/>
    <property type="evidence" value="ECO:0007669"/>
    <property type="project" value="TreeGrafter"/>
</dbReference>
<dbReference type="GO" id="GO:0005925">
    <property type="term" value="C:focal adhesion"/>
    <property type="evidence" value="ECO:0007669"/>
    <property type="project" value="TreeGrafter"/>
</dbReference>
<dbReference type="PROSITE" id="PS50945">
    <property type="entry name" value="I_LWEQ"/>
    <property type="match status" value="1"/>
</dbReference>